<feature type="region of interest" description="Disordered" evidence="8">
    <location>
        <begin position="388"/>
        <end position="410"/>
    </location>
</feature>
<dbReference type="Gene3D" id="3.30.160.60">
    <property type="entry name" value="Classic Zinc Finger"/>
    <property type="match status" value="1"/>
</dbReference>
<evidence type="ECO:0000259" key="9">
    <source>
        <dbReference type="PROSITE" id="PS00028"/>
    </source>
</evidence>
<dbReference type="PROSITE" id="PS00028">
    <property type="entry name" value="ZINC_FINGER_C2H2_1"/>
    <property type="match status" value="2"/>
</dbReference>
<dbReference type="GO" id="GO:0005634">
    <property type="term" value="C:nucleus"/>
    <property type="evidence" value="ECO:0007669"/>
    <property type="project" value="UniProtKB-SubCell"/>
</dbReference>
<dbReference type="PANTHER" id="PTHR16515">
    <property type="entry name" value="PR DOMAIN ZINC FINGER PROTEIN"/>
    <property type="match status" value="1"/>
</dbReference>
<keyword evidence="6" id="KW-0539">Nucleus</keyword>
<evidence type="ECO:0000256" key="3">
    <source>
        <dbReference type="ARBA" id="ARBA00022737"/>
    </source>
</evidence>
<dbReference type="EMBL" id="GEDC01027783">
    <property type="protein sequence ID" value="JAS09515.1"/>
    <property type="molecule type" value="Transcribed_RNA"/>
</dbReference>
<feature type="compositionally biased region" description="Low complexity" evidence="8">
    <location>
        <begin position="310"/>
        <end position="324"/>
    </location>
</feature>
<feature type="domain" description="C2H2-type" evidence="9">
    <location>
        <begin position="641"/>
        <end position="661"/>
    </location>
</feature>
<proteinExistence type="predicted"/>
<comment type="subcellular location">
    <subcellularLocation>
        <location evidence="1">Nucleus</location>
    </subcellularLocation>
</comment>
<sequence length="778" mass="89463">MESLIQENKILTQELAKKTETIVELQNSLEIVRAQCLSLNDQITILKGGSNQEENCEVVDSDTATSLNNINLRESKKEEICCPLCCKESFATKEDLKVHLSKIIEDTFCSICSLKCDRLSFIKKHVNNGCNINSNIEGFLNDKSAVEDGNDEIIKTMALISFKMPGVQFNIDRNSFNGIRIIEDNDEEVKNELIEENRKINNFDKSYPNWLIEKRRNLKLKRKLKREKNSTIAKVRKHNVKPLPLDKKFDFQENNSDETDLDWSYEEPRNINNSILQVRKESNLNTSDTSNDELNSDGFSSWSDDESSSDENSSSSELNYSSHENSYHSDVQLRKNKKSSKSPNNDDKEYFCSACNMSFKNLINHIKERHVGESVKVEGGIEELEKKLKSHENLKKKPTKPSTPSNRAMPQNKTNFWVKRDCVFNFVGDEKKMLSLYPKFIPSENVVKPLIKNQNASAKLFTYLKKIVCIKYFGDSSLFDDNIFVTNKKIDRATLGPLAKLVSSWNDTETNESDDELDVFKGANRKEINMYIICANIDDEEISIENVDFYALPPVPKKVIPFLSNVTNPPIPLLKGSKQLKFQCNNCGSSVPPSVDGYNHHTCYKCKYCGKNFKKEMCFFMNHLNECVKIKASVPLPSFACSSCPSRFNSYEEVQDHMLLHYYNSDAAQCGICYCHFKRKTILCEHLKSEHHLEDSQMESAIRNPVMCENFRNTDIKTPLFYHKMNETSKIIENQDNITIPVDTLNKEEATKEILNLTLTRSNRKRKVNSSFSEYIYY</sequence>
<evidence type="ECO:0000256" key="4">
    <source>
        <dbReference type="ARBA" id="ARBA00022771"/>
    </source>
</evidence>
<evidence type="ECO:0000256" key="8">
    <source>
        <dbReference type="SAM" id="MobiDB-lite"/>
    </source>
</evidence>
<keyword evidence="3" id="KW-0677">Repeat</keyword>
<keyword evidence="5" id="KW-0862">Zinc</keyword>
<dbReference type="SMART" id="SM00355">
    <property type="entry name" value="ZnF_C2H2"/>
    <property type="match status" value="4"/>
</dbReference>
<feature type="coiled-coil region" evidence="7">
    <location>
        <begin position="1"/>
        <end position="42"/>
    </location>
</feature>
<dbReference type="InterPro" id="IPR013087">
    <property type="entry name" value="Znf_C2H2_type"/>
</dbReference>
<evidence type="ECO:0000256" key="7">
    <source>
        <dbReference type="SAM" id="Coils"/>
    </source>
</evidence>
<gene>
    <name evidence="10" type="ORF">g.6424</name>
</gene>
<dbReference type="PANTHER" id="PTHR16515:SF66">
    <property type="entry name" value="C2H2-TYPE DOMAIN-CONTAINING PROTEIN"/>
    <property type="match status" value="1"/>
</dbReference>
<feature type="domain" description="C2H2-type" evidence="9">
    <location>
        <begin position="670"/>
        <end position="692"/>
    </location>
</feature>
<feature type="region of interest" description="Disordered" evidence="8">
    <location>
        <begin position="276"/>
        <end position="346"/>
    </location>
</feature>
<dbReference type="AlphaFoldDB" id="A0A1B6C8D8"/>
<reference evidence="10" key="1">
    <citation type="submission" date="2015-12" db="EMBL/GenBank/DDBJ databases">
        <title>De novo transcriptome assembly of four potential Pierce s Disease insect vectors from Arizona vineyards.</title>
        <authorList>
            <person name="Tassone E.E."/>
        </authorList>
    </citation>
    <scope>NUCLEOTIDE SEQUENCE</scope>
</reference>
<keyword evidence="4" id="KW-0863">Zinc-finger</keyword>
<accession>A0A1B6C8D8</accession>
<protein>
    <recommendedName>
        <fullName evidence="9">C2H2-type domain-containing protein</fullName>
    </recommendedName>
</protein>
<evidence type="ECO:0000256" key="5">
    <source>
        <dbReference type="ARBA" id="ARBA00022833"/>
    </source>
</evidence>
<evidence type="ECO:0000256" key="6">
    <source>
        <dbReference type="ARBA" id="ARBA00023242"/>
    </source>
</evidence>
<evidence type="ECO:0000256" key="1">
    <source>
        <dbReference type="ARBA" id="ARBA00004123"/>
    </source>
</evidence>
<keyword evidence="2" id="KW-0479">Metal-binding</keyword>
<name>A0A1B6C8D8_9HEMI</name>
<dbReference type="InterPro" id="IPR050331">
    <property type="entry name" value="Zinc_finger"/>
</dbReference>
<organism evidence="10">
    <name type="scientific">Clastoptera arizonana</name>
    <name type="common">Arizona spittle bug</name>
    <dbReference type="NCBI Taxonomy" id="38151"/>
    <lineage>
        <taxon>Eukaryota</taxon>
        <taxon>Metazoa</taxon>
        <taxon>Ecdysozoa</taxon>
        <taxon>Arthropoda</taxon>
        <taxon>Hexapoda</taxon>
        <taxon>Insecta</taxon>
        <taxon>Pterygota</taxon>
        <taxon>Neoptera</taxon>
        <taxon>Paraneoptera</taxon>
        <taxon>Hemiptera</taxon>
        <taxon>Auchenorrhyncha</taxon>
        <taxon>Cercopoidea</taxon>
        <taxon>Clastopteridae</taxon>
        <taxon>Clastoptera</taxon>
    </lineage>
</organism>
<dbReference type="GO" id="GO:0010468">
    <property type="term" value="P:regulation of gene expression"/>
    <property type="evidence" value="ECO:0007669"/>
    <property type="project" value="TreeGrafter"/>
</dbReference>
<keyword evidence="7" id="KW-0175">Coiled coil</keyword>
<evidence type="ECO:0000256" key="2">
    <source>
        <dbReference type="ARBA" id="ARBA00022723"/>
    </source>
</evidence>
<dbReference type="GO" id="GO:0008270">
    <property type="term" value="F:zinc ion binding"/>
    <property type="evidence" value="ECO:0007669"/>
    <property type="project" value="UniProtKB-KW"/>
</dbReference>
<evidence type="ECO:0000313" key="10">
    <source>
        <dbReference type="EMBL" id="JAS09515.1"/>
    </source>
</evidence>